<dbReference type="Pfam" id="PF02737">
    <property type="entry name" value="3HCDH_N"/>
    <property type="match status" value="1"/>
</dbReference>
<name>A0ABQ9UDM9_SAGOE</name>
<feature type="domain" description="3-hydroxyacyl-CoA dehydrogenase NAD binding" evidence="1">
    <location>
        <begin position="2"/>
        <end position="124"/>
    </location>
</feature>
<evidence type="ECO:0000313" key="3">
    <source>
        <dbReference type="Proteomes" id="UP001266305"/>
    </source>
</evidence>
<sequence length="127" mass="14030">MKKKALTSFERDSIFSNLTGQLDYQGFEMADMVIEAVFEDLSLKHGVLQEVEAVIPDHCVFASNTYALPISEIAAVSKRPEKVIGMHYFSPVDKMQLLEIITTEKTSSDTSASAVAVGLKQGKSSRW</sequence>
<dbReference type="InterPro" id="IPR050136">
    <property type="entry name" value="FA_oxidation_alpha_subunit"/>
</dbReference>
<evidence type="ECO:0000313" key="2">
    <source>
        <dbReference type="EMBL" id="KAK2094402.1"/>
    </source>
</evidence>
<reference evidence="2 3" key="1">
    <citation type="submission" date="2023-05" db="EMBL/GenBank/DDBJ databases">
        <title>B98-5 Cell Line De Novo Hybrid Assembly: An Optical Mapping Approach.</title>
        <authorList>
            <person name="Kananen K."/>
            <person name="Auerbach J.A."/>
            <person name="Kautto E."/>
            <person name="Blachly J.S."/>
        </authorList>
    </citation>
    <scope>NUCLEOTIDE SEQUENCE [LARGE SCALE GENOMIC DNA]</scope>
    <source>
        <strain evidence="2">B95-8</strain>
        <tissue evidence="2">Cell line</tissue>
    </source>
</reference>
<dbReference type="Proteomes" id="UP001266305">
    <property type="component" value="Unassembled WGS sequence"/>
</dbReference>
<dbReference type="SUPFAM" id="SSF51735">
    <property type="entry name" value="NAD(P)-binding Rossmann-fold domains"/>
    <property type="match status" value="1"/>
</dbReference>
<dbReference type="InterPro" id="IPR006176">
    <property type="entry name" value="3-OHacyl-CoA_DH_NAD-bd"/>
</dbReference>
<evidence type="ECO:0000259" key="1">
    <source>
        <dbReference type="Pfam" id="PF02737"/>
    </source>
</evidence>
<gene>
    <name evidence="2" type="ORF">P7K49_028140</name>
</gene>
<dbReference type="PANTHER" id="PTHR43612:SF3">
    <property type="entry name" value="TRIFUNCTIONAL ENZYME SUBUNIT ALPHA, MITOCHONDRIAL"/>
    <property type="match status" value="1"/>
</dbReference>
<keyword evidence="3" id="KW-1185">Reference proteome</keyword>
<comment type="caution">
    <text evidence="2">The sequence shown here is derived from an EMBL/GenBank/DDBJ whole genome shotgun (WGS) entry which is preliminary data.</text>
</comment>
<proteinExistence type="predicted"/>
<dbReference type="Gene3D" id="3.40.50.720">
    <property type="entry name" value="NAD(P)-binding Rossmann-like Domain"/>
    <property type="match status" value="1"/>
</dbReference>
<organism evidence="2 3">
    <name type="scientific">Saguinus oedipus</name>
    <name type="common">Cotton-top tamarin</name>
    <name type="synonym">Oedipomidas oedipus</name>
    <dbReference type="NCBI Taxonomy" id="9490"/>
    <lineage>
        <taxon>Eukaryota</taxon>
        <taxon>Metazoa</taxon>
        <taxon>Chordata</taxon>
        <taxon>Craniata</taxon>
        <taxon>Vertebrata</taxon>
        <taxon>Euteleostomi</taxon>
        <taxon>Mammalia</taxon>
        <taxon>Eutheria</taxon>
        <taxon>Euarchontoglires</taxon>
        <taxon>Primates</taxon>
        <taxon>Haplorrhini</taxon>
        <taxon>Platyrrhini</taxon>
        <taxon>Cebidae</taxon>
        <taxon>Callitrichinae</taxon>
        <taxon>Saguinus</taxon>
    </lineage>
</organism>
<protein>
    <recommendedName>
        <fullName evidence="1">3-hydroxyacyl-CoA dehydrogenase NAD binding domain-containing protein</fullName>
    </recommendedName>
</protein>
<accession>A0ABQ9UDM9</accession>
<dbReference type="PANTHER" id="PTHR43612">
    <property type="entry name" value="TRIFUNCTIONAL ENZYME SUBUNIT ALPHA"/>
    <property type="match status" value="1"/>
</dbReference>
<dbReference type="InterPro" id="IPR036291">
    <property type="entry name" value="NAD(P)-bd_dom_sf"/>
</dbReference>
<dbReference type="EMBL" id="JASSZA010000014">
    <property type="protein sequence ID" value="KAK2094402.1"/>
    <property type="molecule type" value="Genomic_DNA"/>
</dbReference>